<dbReference type="PANTHER" id="PTHR42964">
    <property type="entry name" value="ENOYL-COA HYDRATASE"/>
    <property type="match status" value="1"/>
</dbReference>
<protein>
    <submittedName>
        <fullName evidence="2">Enoyl-CoA hydratase/isomerase family protein</fullName>
    </submittedName>
</protein>
<dbReference type="InterPro" id="IPR001753">
    <property type="entry name" value="Enoyl-CoA_hydra/iso"/>
</dbReference>
<dbReference type="EMBL" id="JAHWDQ010000001">
    <property type="protein sequence ID" value="MBW2939911.1"/>
    <property type="molecule type" value="Genomic_DNA"/>
</dbReference>
<dbReference type="PANTHER" id="PTHR42964:SF1">
    <property type="entry name" value="POLYKETIDE BIOSYNTHESIS ENOYL-COA HYDRATASE PKSH-RELATED"/>
    <property type="match status" value="1"/>
</dbReference>
<organism evidence="2 3">
    <name type="scientific">Zhongshania aquimaris</name>
    <dbReference type="NCBI Taxonomy" id="2857107"/>
    <lineage>
        <taxon>Bacteria</taxon>
        <taxon>Pseudomonadati</taxon>
        <taxon>Pseudomonadota</taxon>
        <taxon>Gammaproteobacteria</taxon>
        <taxon>Cellvibrionales</taxon>
        <taxon>Spongiibacteraceae</taxon>
        <taxon>Zhongshania</taxon>
    </lineage>
</organism>
<dbReference type="InterPro" id="IPR051683">
    <property type="entry name" value="Enoyl-CoA_Hydratase/Isomerase"/>
</dbReference>
<name>A0ABS6VQB9_9GAMM</name>
<proteinExistence type="inferred from homology"/>
<evidence type="ECO:0000256" key="1">
    <source>
        <dbReference type="ARBA" id="ARBA00005254"/>
    </source>
</evidence>
<dbReference type="Pfam" id="PF00378">
    <property type="entry name" value="ECH_1"/>
    <property type="match status" value="1"/>
</dbReference>
<dbReference type="Proteomes" id="UP001166291">
    <property type="component" value="Unassembled WGS sequence"/>
</dbReference>
<comment type="similarity">
    <text evidence="1">Belongs to the enoyl-CoA hydratase/isomerase family.</text>
</comment>
<evidence type="ECO:0000313" key="2">
    <source>
        <dbReference type="EMBL" id="MBW2939911.1"/>
    </source>
</evidence>
<dbReference type="CDD" id="cd06558">
    <property type="entry name" value="crotonase-like"/>
    <property type="match status" value="1"/>
</dbReference>
<comment type="caution">
    <text evidence="2">The sequence shown here is derived from an EMBL/GenBank/DDBJ whole genome shotgun (WGS) entry which is preliminary data.</text>
</comment>
<dbReference type="RefSeq" id="WP_219042146.1">
    <property type="nucleotide sequence ID" value="NZ_JAHWDQ010000001.1"/>
</dbReference>
<gene>
    <name evidence="2" type="ORF">KXJ70_03950</name>
</gene>
<reference evidence="2" key="1">
    <citation type="submission" date="2021-07" db="EMBL/GenBank/DDBJ databases">
        <title>Zhongshania sp. CAU 1632 isolated from seawater.</title>
        <authorList>
            <person name="Kim W."/>
        </authorList>
    </citation>
    <scope>NUCLEOTIDE SEQUENCE</scope>
    <source>
        <strain evidence="2">CAU 1632</strain>
    </source>
</reference>
<sequence>MVFETLNYTVADGIATITLQRPEARNAVNSVMSRELPLLWQMFEQDESALVAIITGDGNKTFCSGADLSDLPETDSDGRYGSLESFRWTSLQNKVWKPVICAVNGMTVGGGLHFVADSDIVIAADSATFFDTHVKVGLVAGLEPVSLARKMPMEAVLRMMLVGGNERMSAKRALELGLVGEVVTSAELMARAQHVANMIKTNSPSAIARTKQAIWSGENKGLDDALQNAWDLIMAQNSHPDCEEGARAFLEKRPPVWQSYSRINLDGKNQ</sequence>
<evidence type="ECO:0000313" key="3">
    <source>
        <dbReference type="Proteomes" id="UP001166291"/>
    </source>
</evidence>
<keyword evidence="3" id="KW-1185">Reference proteome</keyword>
<accession>A0ABS6VQB9</accession>